<dbReference type="EMBL" id="JABSTQ010011085">
    <property type="protein sequence ID" value="KAG0415330.1"/>
    <property type="molecule type" value="Genomic_DNA"/>
</dbReference>
<keyword evidence="2" id="KW-1185">Reference proteome</keyword>
<sequence>MNILNENDPGLCKKRSMFDGKASLSEVLREAKKKAEMKLRTRRARKPGTPSIATDVSTRTKVWYTRKR</sequence>
<comment type="caution">
    <text evidence="1">The sequence shown here is derived from an EMBL/GenBank/DDBJ whole genome shotgun (WGS) entry which is preliminary data.</text>
</comment>
<organism evidence="1 2">
    <name type="scientific">Ixodes persulcatus</name>
    <name type="common">Taiga tick</name>
    <dbReference type="NCBI Taxonomy" id="34615"/>
    <lineage>
        <taxon>Eukaryota</taxon>
        <taxon>Metazoa</taxon>
        <taxon>Ecdysozoa</taxon>
        <taxon>Arthropoda</taxon>
        <taxon>Chelicerata</taxon>
        <taxon>Arachnida</taxon>
        <taxon>Acari</taxon>
        <taxon>Parasitiformes</taxon>
        <taxon>Ixodida</taxon>
        <taxon>Ixodoidea</taxon>
        <taxon>Ixodidae</taxon>
        <taxon>Ixodinae</taxon>
        <taxon>Ixodes</taxon>
    </lineage>
</organism>
<dbReference type="Proteomes" id="UP000805193">
    <property type="component" value="Unassembled WGS sequence"/>
</dbReference>
<accession>A0AC60P7A4</accession>
<evidence type="ECO:0000313" key="1">
    <source>
        <dbReference type="EMBL" id="KAG0415330.1"/>
    </source>
</evidence>
<reference evidence="1 2" key="1">
    <citation type="journal article" date="2020" name="Cell">
        <title>Large-Scale Comparative Analyses of Tick Genomes Elucidate Their Genetic Diversity and Vector Capacities.</title>
        <authorList>
            <consortium name="Tick Genome and Microbiome Consortium (TIGMIC)"/>
            <person name="Jia N."/>
            <person name="Wang J."/>
            <person name="Shi W."/>
            <person name="Du L."/>
            <person name="Sun Y."/>
            <person name="Zhan W."/>
            <person name="Jiang J.F."/>
            <person name="Wang Q."/>
            <person name="Zhang B."/>
            <person name="Ji P."/>
            <person name="Bell-Sakyi L."/>
            <person name="Cui X.M."/>
            <person name="Yuan T.T."/>
            <person name="Jiang B.G."/>
            <person name="Yang W.F."/>
            <person name="Lam T.T."/>
            <person name="Chang Q.C."/>
            <person name="Ding S.J."/>
            <person name="Wang X.J."/>
            <person name="Zhu J.G."/>
            <person name="Ruan X.D."/>
            <person name="Zhao L."/>
            <person name="Wei J.T."/>
            <person name="Ye R.Z."/>
            <person name="Que T.C."/>
            <person name="Du C.H."/>
            <person name="Zhou Y.H."/>
            <person name="Cheng J.X."/>
            <person name="Dai P.F."/>
            <person name="Guo W.B."/>
            <person name="Han X.H."/>
            <person name="Huang E.J."/>
            <person name="Li L.F."/>
            <person name="Wei W."/>
            <person name="Gao Y.C."/>
            <person name="Liu J.Z."/>
            <person name="Shao H.Z."/>
            <person name="Wang X."/>
            <person name="Wang C.C."/>
            <person name="Yang T.C."/>
            <person name="Huo Q.B."/>
            <person name="Li W."/>
            <person name="Chen H.Y."/>
            <person name="Chen S.E."/>
            <person name="Zhou L.G."/>
            <person name="Ni X.B."/>
            <person name="Tian J.H."/>
            <person name="Sheng Y."/>
            <person name="Liu T."/>
            <person name="Pan Y.S."/>
            <person name="Xia L.Y."/>
            <person name="Li J."/>
            <person name="Zhao F."/>
            <person name="Cao W.C."/>
        </authorList>
    </citation>
    <scope>NUCLEOTIDE SEQUENCE [LARGE SCALE GENOMIC DNA]</scope>
    <source>
        <strain evidence="1">Iper-2018</strain>
    </source>
</reference>
<name>A0AC60P7A4_IXOPE</name>
<proteinExistence type="predicted"/>
<protein>
    <submittedName>
        <fullName evidence="1">Uncharacterized protein</fullName>
    </submittedName>
</protein>
<evidence type="ECO:0000313" key="2">
    <source>
        <dbReference type="Proteomes" id="UP000805193"/>
    </source>
</evidence>
<gene>
    <name evidence="1" type="ORF">HPB47_007516</name>
</gene>